<accession>A0A174AIN4</accession>
<gene>
    <name evidence="1" type="ORF">ERS852470_00911</name>
</gene>
<dbReference type="AlphaFoldDB" id="A0A174AIN4"/>
<evidence type="ECO:0000313" key="1">
    <source>
        <dbReference type="EMBL" id="CUN87358.1"/>
    </source>
</evidence>
<dbReference type="OrthoDB" id="9815193at2"/>
<dbReference type="Proteomes" id="UP000095558">
    <property type="component" value="Unassembled WGS sequence"/>
</dbReference>
<name>A0A174AIN4_9CLOT</name>
<proteinExistence type="predicted"/>
<dbReference type="RefSeq" id="WP_055275668.1">
    <property type="nucleotide sequence ID" value="NZ_CYZV01000008.1"/>
</dbReference>
<dbReference type="SUPFAM" id="SSF52309">
    <property type="entry name" value="N-(deoxy)ribosyltransferase-like"/>
    <property type="match status" value="1"/>
</dbReference>
<sequence>MKTCFVVCPIGNDGSDTRKRSDQLLKHIIKPVCSETDFECVRVDELNRNDCLTETILDYLKSADLVIADLTDHNPNAFYEIGYRSALGKPIIHLKDKSVTLPFDVSSIRAFDYDLTDLDLVDSLKDRLIKTINSIEFNQDNSTNNIKNDNFNSQILEELFKIQDNIALLNSKLSLHQADSSSISVLADKLVDTSMKAKTPEIAMLEFLSNMLSNPNQFETLIDLNNKVNQLK</sequence>
<organism evidence="1 2">
    <name type="scientific">Clostridium disporicum</name>
    <dbReference type="NCBI Taxonomy" id="84024"/>
    <lineage>
        <taxon>Bacteria</taxon>
        <taxon>Bacillati</taxon>
        <taxon>Bacillota</taxon>
        <taxon>Clostridia</taxon>
        <taxon>Eubacteriales</taxon>
        <taxon>Clostridiaceae</taxon>
        <taxon>Clostridium</taxon>
    </lineage>
</organism>
<dbReference type="GO" id="GO:0016740">
    <property type="term" value="F:transferase activity"/>
    <property type="evidence" value="ECO:0007669"/>
    <property type="project" value="UniProtKB-KW"/>
</dbReference>
<protein>
    <submittedName>
        <fullName evidence="1">Nucleoside 2-deoxyribosyltransferase</fullName>
    </submittedName>
</protein>
<evidence type="ECO:0000313" key="2">
    <source>
        <dbReference type="Proteomes" id="UP000095558"/>
    </source>
</evidence>
<keyword evidence="1" id="KW-0808">Transferase</keyword>
<reference evidence="1 2" key="1">
    <citation type="submission" date="2015-09" db="EMBL/GenBank/DDBJ databases">
        <authorList>
            <consortium name="Pathogen Informatics"/>
        </authorList>
    </citation>
    <scope>NUCLEOTIDE SEQUENCE [LARGE SCALE GENOMIC DNA]</scope>
    <source>
        <strain evidence="1 2">2789STDY5834855</strain>
    </source>
</reference>
<dbReference type="Gene3D" id="3.40.50.450">
    <property type="match status" value="1"/>
</dbReference>
<dbReference type="EMBL" id="CYZV01000008">
    <property type="protein sequence ID" value="CUN87358.1"/>
    <property type="molecule type" value="Genomic_DNA"/>
</dbReference>